<dbReference type="CDD" id="cd17920">
    <property type="entry name" value="DEXHc_RecQ"/>
    <property type="match status" value="1"/>
</dbReference>
<dbReference type="Pfam" id="PF16124">
    <property type="entry name" value="RecQ_Zn_bind"/>
    <property type="match status" value="1"/>
</dbReference>
<dbReference type="InterPro" id="IPR014001">
    <property type="entry name" value="Helicase_ATP-bd"/>
</dbReference>
<dbReference type="PROSITE" id="PS51192">
    <property type="entry name" value="HELICASE_ATP_BIND_1"/>
    <property type="match status" value="1"/>
</dbReference>
<dbReference type="Pfam" id="PF00570">
    <property type="entry name" value="HRDC"/>
    <property type="match status" value="1"/>
</dbReference>
<dbReference type="NCBIfam" id="TIGR00614">
    <property type="entry name" value="recQ_fam"/>
    <property type="match status" value="1"/>
</dbReference>
<dbReference type="Pfam" id="PF00270">
    <property type="entry name" value="DEAD"/>
    <property type="match status" value="1"/>
</dbReference>
<feature type="region of interest" description="Disordered" evidence="10">
    <location>
        <begin position="1"/>
        <end position="35"/>
    </location>
</feature>
<evidence type="ECO:0000256" key="10">
    <source>
        <dbReference type="SAM" id="MobiDB-lite"/>
    </source>
</evidence>
<dbReference type="PANTHER" id="PTHR13710">
    <property type="entry name" value="DNA HELICASE RECQ FAMILY MEMBER"/>
    <property type="match status" value="1"/>
</dbReference>
<evidence type="ECO:0000256" key="4">
    <source>
        <dbReference type="ARBA" id="ARBA00022806"/>
    </source>
</evidence>
<evidence type="ECO:0000313" key="14">
    <source>
        <dbReference type="EMBL" id="SPD73013.1"/>
    </source>
</evidence>
<dbReference type="InterPro" id="IPR011545">
    <property type="entry name" value="DEAD/DEAH_box_helicase_dom"/>
</dbReference>
<dbReference type="GO" id="GO:0009378">
    <property type="term" value="F:four-way junction helicase activity"/>
    <property type="evidence" value="ECO:0007669"/>
    <property type="project" value="TreeGrafter"/>
</dbReference>
<evidence type="ECO:0000256" key="8">
    <source>
        <dbReference type="ARBA" id="ARBA00044535"/>
    </source>
</evidence>
<reference evidence="14" key="1">
    <citation type="submission" date="2018-01" db="EMBL/GenBank/DDBJ databases">
        <authorList>
            <person name="Regsiter A."/>
            <person name="William W."/>
        </authorList>
    </citation>
    <scope>NUCLEOTIDE SEQUENCE</scope>
    <source>
        <strain evidence="14">TRIP AH-1</strain>
    </source>
</reference>
<dbReference type="Pfam" id="PF00271">
    <property type="entry name" value="Helicase_C"/>
    <property type="match status" value="1"/>
</dbReference>
<evidence type="ECO:0000256" key="9">
    <source>
        <dbReference type="ARBA" id="ARBA00044550"/>
    </source>
</evidence>
<keyword evidence="6" id="KW-0238">DNA-binding</keyword>
<dbReference type="SUPFAM" id="SSF52540">
    <property type="entry name" value="P-loop containing nucleoside triphosphate hydrolases"/>
    <property type="match status" value="1"/>
</dbReference>
<accession>A0A445MU99</accession>
<dbReference type="SMART" id="SM00490">
    <property type="entry name" value="HELICc"/>
    <property type="match status" value="1"/>
</dbReference>
<dbReference type="InterPro" id="IPR004589">
    <property type="entry name" value="DNA_helicase_ATP-dep_RecQ"/>
</dbReference>
<name>A0A445MU99_9BACT</name>
<dbReference type="InterPro" id="IPR027417">
    <property type="entry name" value="P-loop_NTPase"/>
</dbReference>
<feature type="domain" description="Helicase ATP-binding" evidence="12">
    <location>
        <begin position="96"/>
        <end position="264"/>
    </location>
</feature>
<dbReference type="PROSITE" id="PS51194">
    <property type="entry name" value="HELICASE_CTER"/>
    <property type="match status" value="1"/>
</dbReference>
<dbReference type="SMART" id="SM00341">
    <property type="entry name" value="HRDC"/>
    <property type="match status" value="1"/>
</dbReference>
<keyword evidence="7 14" id="KW-0413">Isomerase</keyword>
<dbReference type="SUPFAM" id="SSF47819">
    <property type="entry name" value="HRDC-like"/>
    <property type="match status" value="1"/>
</dbReference>
<evidence type="ECO:0000256" key="6">
    <source>
        <dbReference type="ARBA" id="ARBA00023125"/>
    </source>
</evidence>
<dbReference type="FunFam" id="3.40.50.300:FF:001389">
    <property type="entry name" value="ATP-dependent DNA helicase RecQ"/>
    <property type="match status" value="1"/>
</dbReference>
<comment type="similarity">
    <text evidence="1">Belongs to the helicase family. RecQ subfamily.</text>
</comment>
<dbReference type="Gene3D" id="1.10.150.80">
    <property type="entry name" value="HRDC domain"/>
    <property type="match status" value="1"/>
</dbReference>
<dbReference type="GO" id="GO:0005737">
    <property type="term" value="C:cytoplasm"/>
    <property type="evidence" value="ECO:0007669"/>
    <property type="project" value="TreeGrafter"/>
</dbReference>
<feature type="domain" description="HRDC" evidence="11">
    <location>
        <begin position="671"/>
        <end position="746"/>
    </location>
</feature>
<dbReference type="AlphaFoldDB" id="A0A445MU99"/>
<dbReference type="PANTHER" id="PTHR13710:SF150">
    <property type="entry name" value="ATP-DEPENDENT DNA HELICASE RECQ"/>
    <property type="match status" value="1"/>
</dbReference>
<dbReference type="GO" id="GO:0016787">
    <property type="term" value="F:hydrolase activity"/>
    <property type="evidence" value="ECO:0007669"/>
    <property type="project" value="UniProtKB-KW"/>
</dbReference>
<evidence type="ECO:0000256" key="1">
    <source>
        <dbReference type="ARBA" id="ARBA00005446"/>
    </source>
</evidence>
<dbReference type="InterPro" id="IPR001650">
    <property type="entry name" value="Helicase_C-like"/>
</dbReference>
<evidence type="ECO:0000256" key="7">
    <source>
        <dbReference type="ARBA" id="ARBA00023235"/>
    </source>
</evidence>
<dbReference type="GO" id="GO:0005524">
    <property type="term" value="F:ATP binding"/>
    <property type="evidence" value="ECO:0007669"/>
    <property type="project" value="UniProtKB-KW"/>
</dbReference>
<organism evidence="14">
    <name type="scientific">uncultured Desulfobacterium sp</name>
    <dbReference type="NCBI Taxonomy" id="201089"/>
    <lineage>
        <taxon>Bacteria</taxon>
        <taxon>Pseudomonadati</taxon>
        <taxon>Thermodesulfobacteriota</taxon>
        <taxon>Desulfobacteria</taxon>
        <taxon>Desulfobacterales</taxon>
        <taxon>Desulfobacteriaceae</taxon>
        <taxon>Desulfobacterium</taxon>
        <taxon>environmental samples</taxon>
    </lineage>
</organism>
<dbReference type="GO" id="GO:0003677">
    <property type="term" value="F:DNA binding"/>
    <property type="evidence" value="ECO:0007669"/>
    <property type="project" value="UniProtKB-KW"/>
</dbReference>
<sequence>MKKHDYRHPDRPPEIPSCYEPPPPSDDDYFAHDPFSEWSRPDADITKNHIAAPVAGEKHGDTAGNETSPVIPGSLRDILKDVFHFDSFRPYQERVCESVVAGRDLLLVMPTGSGKSLCYQLPGIARRGTTLVVSPLIALMEDQTLGLKQKGFRAERIHSGRSRSLSRHVCKEYLDGRLDFLFIAPERLAVPGFPEMLARRRPVLIAIDEAHCISQWGHDFRPDYRLLGDRLPILRPAPVIAMTATATPRVQNDIVQQLGIVGAEMCIHGFRRTNIAIELIEMLPSKRSQKVIEILEKKESLPAIIYTPTRQKTEALATELKDTLSVAPYHAGLSSDVRDRVQAAFLSGELDAIVATIAFGMGIDKPDVRTVIHTALPGSLEGYYQEIGRAGRDGKPSRAILLHSYGDRRVHQFFHERGYPHHDILNNIYKRLSGNKKPAEKLRKELHMDEEEFETALEKLWIHGGALVDPDETVRRGHNKWPITYRNQSDHRLAQIDDVARFSKSSSCRMLYLIRHFGDREDSGGQCGICDFCAPENSTTTSFRKPDKREEGIIYNVISTLKRVEALSTGRLYSDVCPDTAFSRSDFENILSSLARADLIALSEHAFEKQGQTIHYKKAGLTDAGRSIDTEEVDSVPIISQTLFQRKGGRRDTEEKKPKSVKVVKRHDPGKADPMALYDKLRQWRIETARRKGLPAFRIFSNKVLDGLVSEQPKSNDELRQMPGVGPYFARNYGKEIIKIIKTYVK</sequence>
<protein>
    <recommendedName>
        <fullName evidence="8">ATP-dependent DNA helicase RecQ</fullName>
    </recommendedName>
    <alternativeName>
        <fullName evidence="9">DNA 3'-5' helicase RecQ</fullName>
    </alternativeName>
</protein>
<evidence type="ECO:0000256" key="2">
    <source>
        <dbReference type="ARBA" id="ARBA00022741"/>
    </source>
</evidence>
<keyword evidence="5" id="KW-0067">ATP-binding</keyword>
<gene>
    <name evidence="14" type="ORF">PITCH_A1640023</name>
</gene>
<evidence type="ECO:0000256" key="5">
    <source>
        <dbReference type="ARBA" id="ARBA00022840"/>
    </source>
</evidence>
<proteinExistence type="inferred from homology"/>
<feature type="domain" description="Helicase C-terminal" evidence="13">
    <location>
        <begin position="290"/>
        <end position="461"/>
    </location>
</feature>
<evidence type="ECO:0000259" key="12">
    <source>
        <dbReference type="PROSITE" id="PS51192"/>
    </source>
</evidence>
<dbReference type="GO" id="GO:0006281">
    <property type="term" value="P:DNA repair"/>
    <property type="evidence" value="ECO:0007669"/>
    <property type="project" value="TreeGrafter"/>
</dbReference>
<dbReference type="InterPro" id="IPR044876">
    <property type="entry name" value="HRDC_dom_sf"/>
</dbReference>
<dbReference type="InterPro" id="IPR010997">
    <property type="entry name" value="HRDC-like_sf"/>
</dbReference>
<dbReference type="InterPro" id="IPR032284">
    <property type="entry name" value="RecQ_Zn-bd"/>
</dbReference>
<keyword evidence="3" id="KW-0378">Hydrolase</keyword>
<dbReference type="SMART" id="SM00487">
    <property type="entry name" value="DEXDc"/>
    <property type="match status" value="1"/>
</dbReference>
<dbReference type="GO" id="GO:0005694">
    <property type="term" value="C:chromosome"/>
    <property type="evidence" value="ECO:0007669"/>
    <property type="project" value="TreeGrafter"/>
</dbReference>
<dbReference type="Gene3D" id="3.40.50.300">
    <property type="entry name" value="P-loop containing nucleotide triphosphate hydrolases"/>
    <property type="match status" value="2"/>
</dbReference>
<evidence type="ECO:0000259" key="13">
    <source>
        <dbReference type="PROSITE" id="PS51194"/>
    </source>
</evidence>
<keyword evidence="2" id="KW-0547">Nucleotide-binding</keyword>
<dbReference type="InterPro" id="IPR002121">
    <property type="entry name" value="HRDC_dom"/>
</dbReference>
<evidence type="ECO:0000256" key="3">
    <source>
        <dbReference type="ARBA" id="ARBA00022801"/>
    </source>
</evidence>
<dbReference type="GO" id="GO:0043138">
    <property type="term" value="F:3'-5' DNA helicase activity"/>
    <property type="evidence" value="ECO:0007669"/>
    <property type="project" value="TreeGrafter"/>
</dbReference>
<dbReference type="PROSITE" id="PS50967">
    <property type="entry name" value="HRDC"/>
    <property type="match status" value="1"/>
</dbReference>
<keyword evidence="4" id="KW-0347">Helicase</keyword>
<dbReference type="EMBL" id="OJIN01000073">
    <property type="protein sequence ID" value="SPD73013.1"/>
    <property type="molecule type" value="Genomic_DNA"/>
</dbReference>
<dbReference type="GO" id="GO:0006310">
    <property type="term" value="P:DNA recombination"/>
    <property type="evidence" value="ECO:0007669"/>
    <property type="project" value="InterPro"/>
</dbReference>
<evidence type="ECO:0000259" key="11">
    <source>
        <dbReference type="PROSITE" id="PS50967"/>
    </source>
</evidence>